<accession>A0ABZ2M9F8</accession>
<evidence type="ECO:0000313" key="2">
    <source>
        <dbReference type="Proteomes" id="UP001370348"/>
    </source>
</evidence>
<reference evidence="1 2" key="1">
    <citation type="submission" date="2021-12" db="EMBL/GenBank/DDBJ databases">
        <title>Discovery of the Pendulisporaceae a myxobacterial family with distinct sporulation behavior and unique specialized metabolism.</title>
        <authorList>
            <person name="Garcia R."/>
            <person name="Popoff A."/>
            <person name="Bader C.D."/>
            <person name="Loehr J."/>
            <person name="Walesch S."/>
            <person name="Walt C."/>
            <person name="Boldt J."/>
            <person name="Bunk B."/>
            <person name="Haeckl F.J.F.P.J."/>
            <person name="Gunesch A.P."/>
            <person name="Birkelbach J."/>
            <person name="Nuebel U."/>
            <person name="Pietschmann T."/>
            <person name="Bach T."/>
            <person name="Mueller R."/>
        </authorList>
    </citation>
    <scope>NUCLEOTIDE SEQUENCE [LARGE SCALE GENOMIC DNA]</scope>
    <source>
        <strain evidence="1 2">MSr11954</strain>
    </source>
</reference>
<dbReference type="PROSITE" id="PS51257">
    <property type="entry name" value="PROKAR_LIPOPROTEIN"/>
    <property type="match status" value="1"/>
</dbReference>
<protein>
    <recommendedName>
        <fullName evidence="3">Dickkopf N-terminal cysteine-rich domain-containing protein</fullName>
    </recommendedName>
</protein>
<name>A0ABZ2M9F8_9BACT</name>
<evidence type="ECO:0000313" key="1">
    <source>
        <dbReference type="EMBL" id="WXB19143.1"/>
    </source>
</evidence>
<organism evidence="1 2">
    <name type="scientific">Pendulispora albinea</name>
    <dbReference type="NCBI Taxonomy" id="2741071"/>
    <lineage>
        <taxon>Bacteria</taxon>
        <taxon>Pseudomonadati</taxon>
        <taxon>Myxococcota</taxon>
        <taxon>Myxococcia</taxon>
        <taxon>Myxococcales</taxon>
        <taxon>Sorangiineae</taxon>
        <taxon>Pendulisporaceae</taxon>
        <taxon>Pendulispora</taxon>
    </lineage>
</organism>
<evidence type="ECO:0008006" key="3">
    <source>
        <dbReference type="Google" id="ProtNLM"/>
    </source>
</evidence>
<dbReference type="Proteomes" id="UP001370348">
    <property type="component" value="Chromosome"/>
</dbReference>
<gene>
    <name evidence="1" type="ORF">LZC94_18125</name>
</gene>
<dbReference type="RefSeq" id="WP_394828767.1">
    <property type="nucleotide sequence ID" value="NZ_CP089984.1"/>
</dbReference>
<sequence>MRKFWFGLGLFAAACHGQLSFSDPDDGGTSGMDAGLDASALPMDCRTNGGTCPLPTLRCDTASGNCVACLADSDCKDPLPRCNPTEHRCVACTTSADCPAGRACEQHVCITACDDAGKCPGNATCHAQSHLCKDCQVNADCNNAGNDRICEPNTGRCIECLDDGPCPPGRSHCEKITGRCVHCVNSSHCPSEQFICDPERLMCVRP</sequence>
<keyword evidence="2" id="KW-1185">Reference proteome</keyword>
<dbReference type="EMBL" id="CP089984">
    <property type="protein sequence ID" value="WXB19143.1"/>
    <property type="molecule type" value="Genomic_DNA"/>
</dbReference>
<proteinExistence type="predicted"/>